<keyword evidence="4" id="KW-1185">Reference proteome</keyword>
<dbReference type="PANTHER" id="PTHR12558:SF13">
    <property type="entry name" value="CELL DIVISION CYCLE PROTEIN 27 HOMOLOG"/>
    <property type="match status" value="1"/>
</dbReference>
<dbReference type="PROSITE" id="PS50005">
    <property type="entry name" value="TPR"/>
    <property type="match status" value="2"/>
</dbReference>
<evidence type="ECO:0000256" key="2">
    <source>
        <dbReference type="SAM" id="Phobius"/>
    </source>
</evidence>
<dbReference type="PANTHER" id="PTHR12558">
    <property type="entry name" value="CELL DIVISION CYCLE 16,23,27"/>
    <property type="match status" value="1"/>
</dbReference>
<accession>A0A9X4JUP1</accession>
<name>A0A9X4JUP1_9FIRM</name>
<keyword evidence="1" id="KW-0802">TPR repeat</keyword>
<keyword evidence="2" id="KW-0472">Membrane</keyword>
<feature type="repeat" description="TPR" evidence="1">
    <location>
        <begin position="100"/>
        <end position="133"/>
    </location>
</feature>
<dbReference type="AlphaFoldDB" id="A0A9X4JUP1"/>
<evidence type="ECO:0000313" key="4">
    <source>
        <dbReference type="Proteomes" id="UP001154312"/>
    </source>
</evidence>
<comment type="caution">
    <text evidence="3">The sequence shown here is derived from an EMBL/GenBank/DDBJ whole genome shotgun (WGS) entry which is preliminary data.</text>
</comment>
<dbReference type="Gene3D" id="1.25.40.10">
    <property type="entry name" value="Tetratricopeptide repeat domain"/>
    <property type="match status" value="1"/>
</dbReference>
<dbReference type="SMART" id="SM00028">
    <property type="entry name" value="TPR"/>
    <property type="match status" value="3"/>
</dbReference>
<dbReference type="Proteomes" id="UP001154312">
    <property type="component" value="Unassembled WGS sequence"/>
</dbReference>
<dbReference type="RefSeq" id="WP_277445086.1">
    <property type="nucleotide sequence ID" value="NZ_JAKOAV010000035.1"/>
</dbReference>
<feature type="repeat" description="TPR" evidence="1">
    <location>
        <begin position="66"/>
        <end position="99"/>
    </location>
</feature>
<gene>
    <name evidence="3" type="ORF">L7E55_14750</name>
</gene>
<keyword evidence="2" id="KW-0812">Transmembrane</keyword>
<sequence length="225" mass="26172">MKLFGIYMILSLLTGNPLLSLVILLLIIFFAEQRFVGILPDFSAIWRRKNKAKRLKKEIRLNPANAEACLELGEIYFRRGKYEQALSFLENASDKMAGHPLFHFYLGASYYNLGKIEEGKKELEKAIEANPKVSFGEPYLFIIRICLEEKQSDAIIDHFFHQLLLYGSPKTFYQAGKLFLSNGDRERARLLFRETIEIYDACRGALRRFYRRWAVLSKIALLSMQ</sequence>
<organism evidence="3 4">
    <name type="scientific">Pelotomaculum isophthalicicum JI</name>
    <dbReference type="NCBI Taxonomy" id="947010"/>
    <lineage>
        <taxon>Bacteria</taxon>
        <taxon>Bacillati</taxon>
        <taxon>Bacillota</taxon>
        <taxon>Clostridia</taxon>
        <taxon>Eubacteriales</taxon>
        <taxon>Desulfotomaculaceae</taxon>
        <taxon>Pelotomaculum</taxon>
    </lineage>
</organism>
<keyword evidence="2" id="KW-1133">Transmembrane helix</keyword>
<dbReference type="Pfam" id="PF14559">
    <property type="entry name" value="TPR_19"/>
    <property type="match status" value="1"/>
</dbReference>
<evidence type="ECO:0000313" key="3">
    <source>
        <dbReference type="EMBL" id="MDF9409595.1"/>
    </source>
</evidence>
<dbReference type="InterPro" id="IPR011990">
    <property type="entry name" value="TPR-like_helical_dom_sf"/>
</dbReference>
<evidence type="ECO:0000256" key="1">
    <source>
        <dbReference type="PROSITE-ProRule" id="PRU00339"/>
    </source>
</evidence>
<proteinExistence type="predicted"/>
<reference evidence="3" key="1">
    <citation type="submission" date="2022-02" db="EMBL/GenBank/DDBJ databases">
        <authorList>
            <person name="Leng L."/>
        </authorList>
    </citation>
    <scope>NUCLEOTIDE SEQUENCE</scope>
    <source>
        <strain evidence="3">JI</strain>
    </source>
</reference>
<protein>
    <submittedName>
        <fullName evidence="3">Tetratricopeptide repeat protein</fullName>
    </submittedName>
</protein>
<dbReference type="InterPro" id="IPR019734">
    <property type="entry name" value="TPR_rpt"/>
</dbReference>
<dbReference type="SUPFAM" id="SSF48452">
    <property type="entry name" value="TPR-like"/>
    <property type="match status" value="1"/>
</dbReference>
<feature type="transmembrane region" description="Helical" evidence="2">
    <location>
        <begin position="6"/>
        <end position="31"/>
    </location>
</feature>
<dbReference type="EMBL" id="JAKOAV010000035">
    <property type="protein sequence ID" value="MDF9409595.1"/>
    <property type="molecule type" value="Genomic_DNA"/>
</dbReference>